<dbReference type="UniPathway" id="UPA00109">
    <property type="reaction ID" value="UER00185"/>
</dbReference>
<comment type="pathway">
    <text evidence="2 13">Carbohydrate degradation; glycolysis; pyruvate from D-glyceraldehyde 3-phosphate: step 2/5.</text>
</comment>
<proteinExistence type="inferred from homology"/>
<dbReference type="CDD" id="cd00318">
    <property type="entry name" value="Phosphoglycerate_kinase"/>
    <property type="match status" value="1"/>
</dbReference>
<dbReference type="EC" id="2.7.2.3" evidence="5 13"/>
<dbReference type="RefSeq" id="WP_092927832.1">
    <property type="nucleotide sequence ID" value="NZ_FOMZ01000009.1"/>
</dbReference>
<dbReference type="GO" id="GO:0005524">
    <property type="term" value="F:ATP binding"/>
    <property type="evidence" value="ECO:0007669"/>
    <property type="project" value="UniProtKB-KW"/>
</dbReference>
<evidence type="ECO:0000256" key="10">
    <source>
        <dbReference type="ARBA" id="ARBA00022777"/>
    </source>
</evidence>
<comment type="subunit">
    <text evidence="4 13">Monomer.</text>
</comment>
<feature type="binding site" evidence="13 15">
    <location>
        <position position="328"/>
    </location>
    <ligand>
        <name>ATP</name>
        <dbReference type="ChEBI" id="CHEBI:30616"/>
    </ligand>
</feature>
<keyword evidence="11 13" id="KW-0067">ATP-binding</keyword>
<accession>A0A1I1YHB2</accession>
<evidence type="ECO:0000256" key="3">
    <source>
        <dbReference type="ARBA" id="ARBA00008982"/>
    </source>
</evidence>
<dbReference type="GO" id="GO:0043531">
    <property type="term" value="F:ADP binding"/>
    <property type="evidence" value="ECO:0007669"/>
    <property type="project" value="TreeGrafter"/>
</dbReference>
<dbReference type="Proteomes" id="UP000198716">
    <property type="component" value="Unassembled WGS sequence"/>
</dbReference>
<dbReference type="PRINTS" id="PR00477">
    <property type="entry name" value="PHGLYCKINASE"/>
</dbReference>
<feature type="binding site" evidence="13">
    <location>
        <position position="37"/>
    </location>
    <ligand>
        <name>substrate</name>
    </ligand>
</feature>
<dbReference type="FunFam" id="3.40.50.1260:FF:000031">
    <property type="entry name" value="Phosphoglycerate kinase 1"/>
    <property type="match status" value="1"/>
</dbReference>
<organism evidence="17 18">
    <name type="scientific">Actinopolyspora alba</name>
    <dbReference type="NCBI Taxonomy" id="673379"/>
    <lineage>
        <taxon>Bacteria</taxon>
        <taxon>Bacillati</taxon>
        <taxon>Actinomycetota</taxon>
        <taxon>Actinomycetes</taxon>
        <taxon>Actinopolysporales</taxon>
        <taxon>Actinopolysporaceae</taxon>
        <taxon>Actinopolyspora</taxon>
        <taxon>Actinopolyspora alba group</taxon>
    </lineage>
</organism>
<dbReference type="Gene3D" id="3.40.50.1260">
    <property type="entry name" value="Phosphoglycerate kinase, N-terminal domain"/>
    <property type="match status" value="2"/>
</dbReference>
<dbReference type="InterPro" id="IPR036043">
    <property type="entry name" value="Phosphoglycerate_kinase_sf"/>
</dbReference>
<evidence type="ECO:0000256" key="11">
    <source>
        <dbReference type="ARBA" id="ARBA00022840"/>
    </source>
</evidence>
<evidence type="ECO:0000256" key="13">
    <source>
        <dbReference type="HAMAP-Rule" id="MF_00145"/>
    </source>
</evidence>
<feature type="binding site" evidence="13 14">
    <location>
        <begin position="22"/>
        <end position="24"/>
    </location>
    <ligand>
        <name>substrate</name>
    </ligand>
</feature>
<evidence type="ECO:0000256" key="7">
    <source>
        <dbReference type="ARBA" id="ARBA00022490"/>
    </source>
</evidence>
<dbReference type="AlphaFoldDB" id="A0A1I1YHB2"/>
<dbReference type="GO" id="GO:0006096">
    <property type="term" value="P:glycolytic process"/>
    <property type="evidence" value="ECO:0007669"/>
    <property type="project" value="UniProtKB-UniRule"/>
</dbReference>
<evidence type="ECO:0000313" key="17">
    <source>
        <dbReference type="EMBL" id="SFE18936.1"/>
    </source>
</evidence>
<dbReference type="GO" id="GO:0005829">
    <property type="term" value="C:cytosol"/>
    <property type="evidence" value="ECO:0007669"/>
    <property type="project" value="TreeGrafter"/>
</dbReference>
<dbReference type="InterPro" id="IPR015824">
    <property type="entry name" value="Phosphoglycerate_kinase_N"/>
</dbReference>
<dbReference type="HAMAP" id="MF_00145">
    <property type="entry name" value="Phosphoglyc_kinase"/>
    <property type="match status" value="1"/>
</dbReference>
<dbReference type="SUPFAM" id="SSF53748">
    <property type="entry name" value="Phosphoglycerate kinase"/>
    <property type="match status" value="1"/>
</dbReference>
<evidence type="ECO:0000256" key="5">
    <source>
        <dbReference type="ARBA" id="ARBA00013061"/>
    </source>
</evidence>
<feature type="binding site" evidence="14">
    <location>
        <position position="37"/>
    </location>
    <ligand>
        <name>(2R)-3-phosphoglycerate</name>
        <dbReference type="ChEBI" id="CHEBI:58272"/>
    </ligand>
</feature>
<evidence type="ECO:0000256" key="16">
    <source>
        <dbReference type="RuleBase" id="RU000532"/>
    </source>
</evidence>
<sequence>MKNLDDLLGEGVRGRYVLVRADLNVPLDGETITDDGRVRAALPTIEKLTGAGARVVLTAHLGRPDGAPDDRYTLAPVARRLGELLGSEVALAEDVVGGSAHQVVGGLADGGVAVLQNVRFDPRETSKDDAERGQLADALVELVGTGAAFVSDGFGVVHRKQASVYDLATRLPAYAGGLVLSEVEVLRTLTGDPRRPYVVVLGGSKVSDKLGVINALLPKVDQLVIGGGMAYTFLAAMGNSVGDSLLQQDQIATTKQLLDEHGDKLVLPLDIVAADRFAADANTQVVPSDAIPQGWQGLDIGPRTVERYADILGSAATVFWNGPAGVFEFPAFAEGTRGVARAIADSDSFSVVGGGDSAAAVRTLGLDERRFSHISTGGGASLEFLEGKDLPGVAVLEGRA</sequence>
<comment type="subcellular location">
    <subcellularLocation>
        <location evidence="13">Cytoplasm</location>
    </subcellularLocation>
</comment>
<keyword evidence="9 13" id="KW-0547">Nucleotide-binding</keyword>
<reference evidence="18" key="1">
    <citation type="submission" date="2016-10" db="EMBL/GenBank/DDBJ databases">
        <authorList>
            <person name="Varghese N."/>
            <person name="Submissions S."/>
        </authorList>
    </citation>
    <scope>NUCLEOTIDE SEQUENCE [LARGE SCALE GENOMIC DNA]</scope>
    <source>
        <strain evidence="18">DSM 45004</strain>
    </source>
</reference>
<dbReference type="GO" id="GO:0006094">
    <property type="term" value="P:gluconeogenesis"/>
    <property type="evidence" value="ECO:0007669"/>
    <property type="project" value="TreeGrafter"/>
</dbReference>
<evidence type="ECO:0000256" key="4">
    <source>
        <dbReference type="ARBA" id="ARBA00011245"/>
    </source>
</evidence>
<feature type="binding site" evidence="13">
    <location>
        <position position="119"/>
    </location>
    <ligand>
        <name>substrate</name>
    </ligand>
</feature>
<dbReference type="PANTHER" id="PTHR11406:SF23">
    <property type="entry name" value="PHOSPHOGLYCERATE KINASE 1, CHLOROPLASTIC-RELATED"/>
    <property type="match status" value="1"/>
</dbReference>
<dbReference type="PIRSF" id="PIRSF000724">
    <property type="entry name" value="Pgk"/>
    <property type="match status" value="1"/>
</dbReference>
<dbReference type="GO" id="GO:0004618">
    <property type="term" value="F:phosphoglycerate kinase activity"/>
    <property type="evidence" value="ECO:0007669"/>
    <property type="project" value="UniProtKB-UniRule"/>
</dbReference>
<evidence type="ECO:0000256" key="6">
    <source>
        <dbReference type="ARBA" id="ARBA00016471"/>
    </source>
</evidence>
<feature type="binding site" evidence="13">
    <location>
        <position position="297"/>
    </location>
    <ligand>
        <name>ATP</name>
        <dbReference type="ChEBI" id="CHEBI:30616"/>
    </ligand>
</feature>
<dbReference type="InterPro" id="IPR001576">
    <property type="entry name" value="Phosphoglycerate_kinase"/>
</dbReference>
<comment type="similarity">
    <text evidence="3 13 16">Belongs to the phosphoglycerate kinase family.</text>
</comment>
<evidence type="ECO:0000256" key="9">
    <source>
        <dbReference type="ARBA" id="ARBA00022741"/>
    </source>
</evidence>
<evidence type="ECO:0000256" key="1">
    <source>
        <dbReference type="ARBA" id="ARBA00000642"/>
    </source>
</evidence>
<feature type="binding site" evidence="13 15">
    <location>
        <position position="209"/>
    </location>
    <ligand>
        <name>ATP</name>
        <dbReference type="ChEBI" id="CHEBI:30616"/>
    </ligand>
</feature>
<dbReference type="EMBL" id="FOMZ01000009">
    <property type="protein sequence ID" value="SFE18936.1"/>
    <property type="molecule type" value="Genomic_DNA"/>
</dbReference>
<evidence type="ECO:0000256" key="15">
    <source>
        <dbReference type="PIRSR" id="PIRSR000724-2"/>
    </source>
</evidence>
<keyword evidence="7 13" id="KW-0963">Cytoplasm</keyword>
<gene>
    <name evidence="13" type="primary">pgk</name>
    <name evidence="17" type="ORF">SAMN04487819_10927</name>
</gene>
<feature type="binding site" evidence="13 14">
    <location>
        <begin position="60"/>
        <end position="63"/>
    </location>
    <ligand>
        <name>substrate</name>
    </ligand>
</feature>
<protein>
    <recommendedName>
        <fullName evidence="6 13">Phosphoglycerate kinase</fullName>
        <ecNumber evidence="5 13">2.7.2.3</ecNumber>
    </recommendedName>
</protein>
<feature type="binding site" evidence="13">
    <location>
        <position position="159"/>
    </location>
    <ligand>
        <name>substrate</name>
    </ligand>
</feature>
<name>A0A1I1YHB2_9ACTN</name>
<keyword evidence="8 13" id="KW-0808">Transferase</keyword>
<dbReference type="Pfam" id="PF00162">
    <property type="entry name" value="PGK"/>
    <property type="match status" value="1"/>
</dbReference>
<feature type="binding site" evidence="13 15">
    <location>
        <begin position="354"/>
        <end position="357"/>
    </location>
    <ligand>
        <name>ATP</name>
        <dbReference type="ChEBI" id="CHEBI:30616"/>
    </ligand>
</feature>
<keyword evidence="18" id="KW-1185">Reference proteome</keyword>
<dbReference type="FunFam" id="3.40.50.1260:FF:000006">
    <property type="entry name" value="Phosphoglycerate kinase"/>
    <property type="match status" value="1"/>
</dbReference>
<feature type="binding site" evidence="14">
    <location>
        <position position="159"/>
    </location>
    <ligand>
        <name>(2R)-3-phosphoglycerate</name>
        <dbReference type="ChEBI" id="CHEBI:58272"/>
    </ligand>
</feature>
<dbReference type="PANTHER" id="PTHR11406">
    <property type="entry name" value="PHOSPHOGLYCERATE KINASE"/>
    <property type="match status" value="1"/>
</dbReference>
<feature type="binding site" evidence="14">
    <location>
        <position position="119"/>
    </location>
    <ligand>
        <name>(2R)-3-phosphoglycerate</name>
        <dbReference type="ChEBI" id="CHEBI:58272"/>
    </ligand>
</feature>
<keyword evidence="12 13" id="KW-0324">Glycolysis</keyword>
<keyword evidence="10 13" id="KW-0418">Kinase</keyword>
<evidence type="ECO:0000256" key="8">
    <source>
        <dbReference type="ARBA" id="ARBA00022679"/>
    </source>
</evidence>
<evidence type="ECO:0000256" key="12">
    <source>
        <dbReference type="ARBA" id="ARBA00023152"/>
    </source>
</evidence>
<evidence type="ECO:0000256" key="2">
    <source>
        <dbReference type="ARBA" id="ARBA00004838"/>
    </source>
</evidence>
<evidence type="ECO:0000313" key="18">
    <source>
        <dbReference type="Proteomes" id="UP000198716"/>
    </source>
</evidence>
<comment type="catalytic activity">
    <reaction evidence="1 13 16">
        <text>(2R)-3-phosphoglycerate + ATP = (2R)-3-phospho-glyceroyl phosphate + ADP</text>
        <dbReference type="Rhea" id="RHEA:14801"/>
        <dbReference type="ChEBI" id="CHEBI:30616"/>
        <dbReference type="ChEBI" id="CHEBI:57604"/>
        <dbReference type="ChEBI" id="CHEBI:58272"/>
        <dbReference type="ChEBI" id="CHEBI:456216"/>
        <dbReference type="EC" id="2.7.2.3"/>
    </reaction>
</comment>
<evidence type="ECO:0000256" key="14">
    <source>
        <dbReference type="PIRSR" id="PIRSR000724-1"/>
    </source>
</evidence>